<evidence type="ECO:0000313" key="1">
    <source>
        <dbReference type="EMBL" id="MBU5677839.1"/>
    </source>
</evidence>
<dbReference type="Proteomes" id="UP000779508">
    <property type="component" value="Unassembled WGS sequence"/>
</dbReference>
<keyword evidence="2" id="KW-1185">Reference proteome</keyword>
<name>A0ABS6G6R0_9FIRM</name>
<evidence type="ECO:0000313" key="2">
    <source>
        <dbReference type="Proteomes" id="UP000779508"/>
    </source>
</evidence>
<dbReference type="EMBL" id="JAHLQK010000006">
    <property type="protein sequence ID" value="MBU5677839.1"/>
    <property type="molecule type" value="Genomic_DNA"/>
</dbReference>
<reference evidence="1 2" key="1">
    <citation type="submission" date="2021-06" db="EMBL/GenBank/DDBJ databases">
        <authorList>
            <person name="Sun Q."/>
            <person name="Li D."/>
        </authorList>
    </citation>
    <scope>NUCLEOTIDE SEQUENCE [LARGE SCALE GENOMIC DNA]</scope>
    <source>
        <strain evidence="1 2">MSJ-5</strain>
    </source>
</reference>
<gene>
    <name evidence="1" type="ORF">KQI88_15585</name>
</gene>
<dbReference type="RefSeq" id="WP_216418891.1">
    <property type="nucleotide sequence ID" value="NZ_JAHLQK010000006.1"/>
</dbReference>
<organism evidence="1 2">
    <name type="scientific">Alkaliphilus flagellatus</name>
    <dbReference type="NCBI Taxonomy" id="2841507"/>
    <lineage>
        <taxon>Bacteria</taxon>
        <taxon>Bacillati</taxon>
        <taxon>Bacillota</taxon>
        <taxon>Clostridia</taxon>
        <taxon>Peptostreptococcales</taxon>
        <taxon>Natronincolaceae</taxon>
        <taxon>Alkaliphilus</taxon>
    </lineage>
</organism>
<accession>A0ABS6G6R0</accession>
<sequence>MEIINQTNRTMLFEEINPEKLDLLTIIGDTKGIDSLDDDKIKEINETLLVKSFEEFLDKFSPVVYSFYNATNQKVMYTLKKPENLSEDYITEIPINMSNDFFKMLLTLIETKTAQGLENVDFKFENLLDMISPKKVMDDIRQSRKEIQYVYSHYEELDEEDPKKLDFGDKLNYMFEEASQNYNNVMAMLPLAIEDIKTRLLLGQRDSEENNEELKIGILSMGESGELKILEAPKEEENALVTLDDNANTGLIQAFKDDYEAINETPSDYVKDLVVRTFCPLTSTLESKIDIETEVNNYNTYLDFYKSAKDDFIKTVKPLIEKMLGVKMFFDQYKVENKMMVPSLLVTNTKLDMLVKSNNLPRLVTFLNTVNDKNDFKNTIWFGIVPSVQMSMSGKANLRRERFKGNQHVEKTDFNTMEALTVLLNTVKDYRIQIFFNFETNEETTFSQMAINGIEKYIDKCMPLTRKDYSEFAIPCIPNFTIIPKDKSGVVLDSKIVLKENGMPNLSKEKEDILKLWIEGVYIGASYIAAGLVATYQCPEYLKQVFKNASQDYPGVRFDIEADDNALNAKTTLAKEISGFTNNIKNAINRKNFGFVFSSENAQVKGKDIRQITVYKARSLQSVGNDFESIYKTIVTTYIERMLRFHTNDFKQDNIVKFFSNNPNSQKSKWLANKGFINSIIQEGDDINFILDEKLGSCNINITFNGSVKNLEVEITRSIAN</sequence>
<proteinExistence type="predicted"/>
<comment type="caution">
    <text evidence="1">The sequence shown here is derived from an EMBL/GenBank/DDBJ whole genome shotgun (WGS) entry which is preliminary data.</text>
</comment>
<protein>
    <submittedName>
        <fullName evidence="1">Transcriptional regulator</fullName>
    </submittedName>
</protein>